<dbReference type="InterPro" id="IPR036922">
    <property type="entry name" value="Rieske_2Fe-2S_sf"/>
</dbReference>
<comment type="cofactor">
    <cofactor evidence="6">
        <name>[2Fe-2S] cluster</name>
        <dbReference type="ChEBI" id="CHEBI:190135"/>
    </cofactor>
</comment>
<comment type="caution">
    <text evidence="10">The sequence shown here is derived from an EMBL/GenBank/DDBJ whole genome shotgun (WGS) entry which is preliminary data.</text>
</comment>
<accession>E6PCY0</accession>
<dbReference type="SUPFAM" id="SSF50022">
    <property type="entry name" value="ISP domain"/>
    <property type="match status" value="1"/>
</dbReference>
<dbReference type="Gene3D" id="2.102.10.10">
    <property type="entry name" value="Rieske [2Fe-2S] iron-sulphur domain"/>
    <property type="match status" value="1"/>
</dbReference>
<dbReference type="EC" id="1.10.99.1" evidence="10"/>
<name>E6PCY0_9ZZZZ</name>
<gene>
    <name evidence="10" type="ORF">CARN1_2202</name>
</gene>
<sequence>MSKAGDASSGVHRGAPSAYDDPGTPEEITRRRFMANATLAIGGVIGLSLAIPIVGSLIPDANSKGIWSPLDAKEYAQLDSATSTPIKLDFLLKGKDNYLPEQDSPEYVWGIKVNPATFEAKRPNLFQKGSPAGVPYDVITMNFVIMSPICPHLGCRFNWNASANKFLCPCHGSQFNFDGTHEAGPAPRGLDPLPLRDQNGKAEVMWIHYRSTTPDRIVISYLA</sequence>
<evidence type="ECO:0000256" key="4">
    <source>
        <dbReference type="ARBA" id="ARBA00023014"/>
    </source>
</evidence>
<proteinExistence type="predicted"/>
<keyword evidence="1" id="KW-0001">2Fe-2S</keyword>
<dbReference type="AlphaFoldDB" id="E6PCY0"/>
<dbReference type="GO" id="GO:0016020">
    <property type="term" value="C:membrane"/>
    <property type="evidence" value="ECO:0007669"/>
    <property type="project" value="InterPro"/>
</dbReference>
<keyword evidence="3" id="KW-0408">Iron</keyword>
<evidence type="ECO:0000259" key="9">
    <source>
        <dbReference type="PROSITE" id="PS51296"/>
    </source>
</evidence>
<feature type="transmembrane region" description="Helical" evidence="8">
    <location>
        <begin position="37"/>
        <end position="58"/>
    </location>
</feature>
<keyword evidence="8" id="KW-0472">Membrane</keyword>
<keyword evidence="8" id="KW-0812">Transmembrane</keyword>
<dbReference type="GO" id="GO:0046872">
    <property type="term" value="F:metal ion binding"/>
    <property type="evidence" value="ECO:0007669"/>
    <property type="project" value="UniProtKB-KW"/>
</dbReference>
<feature type="region of interest" description="Disordered" evidence="7">
    <location>
        <begin position="1"/>
        <end position="25"/>
    </location>
</feature>
<dbReference type="InterPro" id="IPR014349">
    <property type="entry name" value="Rieske_Fe-S_prot"/>
</dbReference>
<feature type="domain" description="Rieske" evidence="9">
    <location>
        <begin position="113"/>
        <end position="204"/>
    </location>
</feature>
<dbReference type="InterPro" id="IPR017941">
    <property type="entry name" value="Rieske_2Fe-2S"/>
</dbReference>
<evidence type="ECO:0000256" key="7">
    <source>
        <dbReference type="SAM" id="MobiDB-lite"/>
    </source>
</evidence>
<organism evidence="10">
    <name type="scientific">mine drainage metagenome</name>
    <dbReference type="NCBI Taxonomy" id="410659"/>
    <lineage>
        <taxon>unclassified sequences</taxon>
        <taxon>metagenomes</taxon>
        <taxon>ecological metagenomes</taxon>
    </lineage>
</organism>
<keyword evidence="8" id="KW-1133">Transmembrane helix</keyword>
<keyword evidence="4" id="KW-0411">Iron-sulfur</keyword>
<keyword evidence="2" id="KW-0479">Metal-binding</keyword>
<dbReference type="PANTHER" id="PTHR10134">
    <property type="entry name" value="CYTOCHROME B-C1 COMPLEX SUBUNIT RIESKE, MITOCHONDRIAL"/>
    <property type="match status" value="1"/>
</dbReference>
<reference evidence="10" key="1">
    <citation type="submission" date="2009-10" db="EMBL/GenBank/DDBJ databases">
        <title>Diversity of trophic interactions inside an arsenic-rich microbial ecosystem.</title>
        <authorList>
            <person name="Bertin P.N."/>
            <person name="Heinrich-Salmeron A."/>
            <person name="Pelletier E."/>
            <person name="Goulhen-Chollet F."/>
            <person name="Arsene-Ploetze F."/>
            <person name="Gallien S."/>
            <person name="Calteau A."/>
            <person name="Vallenet D."/>
            <person name="Casiot C."/>
            <person name="Chane-Woon-Ming B."/>
            <person name="Giloteaux L."/>
            <person name="Barakat M."/>
            <person name="Bonnefoy V."/>
            <person name="Bruneel O."/>
            <person name="Chandler M."/>
            <person name="Cleiss J."/>
            <person name="Duran R."/>
            <person name="Elbaz-Poulichet F."/>
            <person name="Fonknechten N."/>
            <person name="Lauga B."/>
            <person name="Mornico D."/>
            <person name="Ortet P."/>
            <person name="Schaeffer C."/>
            <person name="Siguier P."/>
            <person name="Alexander Thil Smith A."/>
            <person name="Van Dorsselaer A."/>
            <person name="Weissenbach J."/>
            <person name="Medigue C."/>
            <person name="Le Paslier D."/>
        </authorList>
    </citation>
    <scope>NUCLEOTIDE SEQUENCE</scope>
</reference>
<evidence type="ECO:0000256" key="2">
    <source>
        <dbReference type="ARBA" id="ARBA00022723"/>
    </source>
</evidence>
<dbReference type="Pfam" id="PF00355">
    <property type="entry name" value="Rieske"/>
    <property type="match status" value="1"/>
</dbReference>
<dbReference type="EMBL" id="CABL01000001">
    <property type="protein sequence ID" value="CBH74315.1"/>
    <property type="molecule type" value="Genomic_DNA"/>
</dbReference>
<protein>
    <submittedName>
        <fullName evidence="10">Putative Plastoquinol--plastocyanin reductase</fullName>
        <ecNumber evidence="10">1.10.99.1</ecNumber>
    </submittedName>
</protein>
<evidence type="ECO:0000256" key="3">
    <source>
        <dbReference type="ARBA" id="ARBA00023004"/>
    </source>
</evidence>
<dbReference type="PRINTS" id="PR00162">
    <property type="entry name" value="RIESKE"/>
</dbReference>
<evidence type="ECO:0000256" key="5">
    <source>
        <dbReference type="ARBA" id="ARBA00023157"/>
    </source>
</evidence>
<evidence type="ECO:0000256" key="6">
    <source>
        <dbReference type="ARBA" id="ARBA00034078"/>
    </source>
</evidence>
<dbReference type="GO" id="GO:0051537">
    <property type="term" value="F:2 iron, 2 sulfur cluster binding"/>
    <property type="evidence" value="ECO:0007669"/>
    <property type="project" value="UniProtKB-KW"/>
</dbReference>
<dbReference type="GO" id="GO:0016491">
    <property type="term" value="F:oxidoreductase activity"/>
    <property type="evidence" value="ECO:0007669"/>
    <property type="project" value="UniProtKB-KW"/>
</dbReference>
<keyword evidence="5" id="KW-1015">Disulfide bond</keyword>
<evidence type="ECO:0000256" key="8">
    <source>
        <dbReference type="SAM" id="Phobius"/>
    </source>
</evidence>
<evidence type="ECO:0000256" key="1">
    <source>
        <dbReference type="ARBA" id="ARBA00022714"/>
    </source>
</evidence>
<dbReference type="InterPro" id="IPR005805">
    <property type="entry name" value="Rieske_Fe-S_prot_C"/>
</dbReference>
<dbReference type="PROSITE" id="PS51296">
    <property type="entry name" value="RIESKE"/>
    <property type="match status" value="1"/>
</dbReference>
<evidence type="ECO:0000313" key="10">
    <source>
        <dbReference type="EMBL" id="CBH74315.1"/>
    </source>
</evidence>
<keyword evidence="10" id="KW-0560">Oxidoreductase</keyword>